<feature type="transmembrane region" description="Helical" evidence="1">
    <location>
        <begin position="503"/>
        <end position="521"/>
    </location>
</feature>
<name>A0A9W6SHE4_9ACTN</name>
<dbReference type="Proteomes" id="UP001165079">
    <property type="component" value="Unassembled WGS sequence"/>
</dbReference>
<evidence type="ECO:0000256" key="1">
    <source>
        <dbReference type="SAM" id="Phobius"/>
    </source>
</evidence>
<sequence>MNFAGTWSLVRLALRRDRILLPVWLIAFALILQSAVATFTKLYDTAQERAELAASVASNPTFEALYGPLYGDSTGAFLSWRYGTTIGVFAALMSLLIAVRHTRAEEETGRLELVRAGVVGRLAPLTSSLITVYLANLVLFALTAAITAGGGLDGAGSIAFAFQITVNGVVFGTLAGLTAQITESARFASGLAGLALGGCYLLRAVGDTGGPAWLSWLSPIGWALRLRPFEENAWWVLGLFAALTAVLLTGAYSLQRRRDFGAGLVAPRPGPATARPSLRTPLALAWRLQRGLLLGWVIGFVLLGAVFGGAANGVEDIFDSNPQLMEVLERLDQGSIIDIYMTMIMGITALIVSVYSIQATLRLRAEETGLLAEPVLATGVGRVKWAAGHLAFAVIGPAVLLLTAGAAMGLVYGAAVGDVGGQLTSSLRSSAVQLPAVWVLTGLAVALFGLAPRLAALAWAALVVFVLLGQLGPILQLDQWAMDLSPFTHVPAPSASTFDAAPLLWLLALAAALTTAGLTGLRRRDIASAG</sequence>
<protein>
    <submittedName>
        <fullName evidence="2">Exporter of polyketide antibiotics</fullName>
    </submittedName>
</protein>
<gene>
    <name evidence="2" type="ORF">Afil01_02960</name>
</gene>
<evidence type="ECO:0000313" key="2">
    <source>
        <dbReference type="EMBL" id="GLZ75489.1"/>
    </source>
</evidence>
<dbReference type="EMBL" id="BSTX01000001">
    <property type="protein sequence ID" value="GLZ75489.1"/>
    <property type="molecule type" value="Genomic_DNA"/>
</dbReference>
<reference evidence="2" key="1">
    <citation type="submission" date="2023-03" db="EMBL/GenBank/DDBJ databases">
        <title>Actinorhabdospora filicis NBRC 111898.</title>
        <authorList>
            <person name="Ichikawa N."/>
            <person name="Sato H."/>
            <person name="Tonouchi N."/>
        </authorList>
    </citation>
    <scope>NUCLEOTIDE SEQUENCE</scope>
    <source>
        <strain evidence="2">NBRC 111898</strain>
    </source>
</reference>
<dbReference type="AlphaFoldDB" id="A0A9W6SHE4"/>
<feature type="transmembrane region" description="Helical" evidence="1">
    <location>
        <begin position="334"/>
        <end position="355"/>
    </location>
</feature>
<proteinExistence type="predicted"/>
<feature type="transmembrane region" description="Helical" evidence="1">
    <location>
        <begin position="122"/>
        <end position="146"/>
    </location>
</feature>
<dbReference type="RefSeq" id="WP_285660726.1">
    <property type="nucleotide sequence ID" value="NZ_BSTX01000001.1"/>
</dbReference>
<keyword evidence="1" id="KW-0472">Membrane</keyword>
<feature type="transmembrane region" description="Helical" evidence="1">
    <location>
        <begin position="80"/>
        <end position="101"/>
    </location>
</feature>
<feature type="transmembrane region" description="Helical" evidence="1">
    <location>
        <begin position="292"/>
        <end position="314"/>
    </location>
</feature>
<organism evidence="2 3">
    <name type="scientific">Actinorhabdospora filicis</name>
    <dbReference type="NCBI Taxonomy" id="1785913"/>
    <lineage>
        <taxon>Bacteria</taxon>
        <taxon>Bacillati</taxon>
        <taxon>Actinomycetota</taxon>
        <taxon>Actinomycetes</taxon>
        <taxon>Micromonosporales</taxon>
        <taxon>Micromonosporaceae</taxon>
        <taxon>Actinorhabdospora</taxon>
    </lineage>
</organism>
<accession>A0A9W6SHE4</accession>
<feature type="transmembrane region" description="Helical" evidence="1">
    <location>
        <begin position="234"/>
        <end position="254"/>
    </location>
</feature>
<keyword evidence="3" id="KW-1185">Reference proteome</keyword>
<keyword evidence="1" id="KW-1133">Transmembrane helix</keyword>
<evidence type="ECO:0000313" key="3">
    <source>
        <dbReference type="Proteomes" id="UP001165079"/>
    </source>
</evidence>
<comment type="caution">
    <text evidence="2">The sequence shown here is derived from an EMBL/GenBank/DDBJ whole genome shotgun (WGS) entry which is preliminary data.</text>
</comment>
<feature type="transmembrane region" description="Helical" evidence="1">
    <location>
        <begin position="432"/>
        <end position="450"/>
    </location>
</feature>
<feature type="transmembrane region" description="Helical" evidence="1">
    <location>
        <begin position="191"/>
        <end position="214"/>
    </location>
</feature>
<keyword evidence="1" id="KW-0812">Transmembrane</keyword>
<feature type="transmembrane region" description="Helical" evidence="1">
    <location>
        <begin position="390"/>
        <end position="412"/>
    </location>
</feature>
<feature type="transmembrane region" description="Helical" evidence="1">
    <location>
        <begin position="457"/>
        <end position="475"/>
    </location>
</feature>
<feature type="transmembrane region" description="Helical" evidence="1">
    <location>
        <begin position="158"/>
        <end position="179"/>
    </location>
</feature>